<keyword evidence="3" id="KW-0547">Nucleotide-binding</keyword>
<dbReference type="STRING" id="869250.J4DPR4"/>
<dbReference type="VEuPathDB" id="PiroplasmaDB:TOT_030000422"/>
<dbReference type="Pfam" id="PF00004">
    <property type="entry name" value="AAA"/>
    <property type="match status" value="1"/>
</dbReference>
<keyword evidence="2" id="KW-0235">DNA replication</keyword>
<dbReference type="GO" id="GO:0006261">
    <property type="term" value="P:DNA-templated DNA replication"/>
    <property type="evidence" value="ECO:0007669"/>
    <property type="project" value="TreeGrafter"/>
</dbReference>
<dbReference type="InterPro" id="IPR013748">
    <property type="entry name" value="Rep_factorC_C"/>
</dbReference>
<dbReference type="GO" id="GO:0003677">
    <property type="term" value="F:DNA binding"/>
    <property type="evidence" value="ECO:0007669"/>
    <property type="project" value="InterPro"/>
</dbReference>
<dbReference type="GeneID" id="20715601"/>
<keyword evidence="4" id="KW-0067">ATP-binding</keyword>
<dbReference type="InterPro" id="IPR003959">
    <property type="entry name" value="ATPase_AAA_core"/>
</dbReference>
<dbReference type="FunFam" id="1.10.8.60:FF:000012">
    <property type="entry name" value="Replication factor C subunit 4"/>
    <property type="match status" value="1"/>
</dbReference>
<dbReference type="PANTHER" id="PTHR11669:SF5">
    <property type="entry name" value="REPLICATION FACTOR C SUBUNIT 2"/>
    <property type="match status" value="1"/>
</dbReference>
<dbReference type="Gene3D" id="3.40.50.300">
    <property type="entry name" value="P-loop containing nucleotide triphosphate hydrolases"/>
    <property type="match status" value="1"/>
</dbReference>
<dbReference type="AlphaFoldDB" id="J4DPR4"/>
<keyword evidence="7" id="KW-1185">Reference proteome</keyword>
<accession>J4DPR4</accession>
<dbReference type="InterPro" id="IPR003593">
    <property type="entry name" value="AAA+_ATPase"/>
</dbReference>
<dbReference type="KEGG" id="tot:TOT_030000422"/>
<dbReference type="GO" id="GO:0003689">
    <property type="term" value="F:DNA clamp loader activity"/>
    <property type="evidence" value="ECO:0007669"/>
    <property type="project" value="TreeGrafter"/>
</dbReference>
<dbReference type="InterPro" id="IPR027417">
    <property type="entry name" value="P-loop_NTPase"/>
</dbReference>
<dbReference type="eggNOG" id="KOG0991">
    <property type="taxonomic scope" value="Eukaryota"/>
</dbReference>
<reference evidence="6 7" key="1">
    <citation type="journal article" date="2012" name="MBio">
        <title>Comparative genome analysis of three eukaryotic parasites with differing abilities to transform leukocytes reveals key mediators of Theileria-induced leukocyte transformation.</title>
        <authorList>
            <person name="Hayashida K."/>
            <person name="Hara Y."/>
            <person name="Abe T."/>
            <person name="Yamasaki C."/>
            <person name="Toyoda A."/>
            <person name="Kosuge T."/>
            <person name="Suzuki Y."/>
            <person name="Sato Y."/>
            <person name="Kawashima S."/>
            <person name="Katayama T."/>
            <person name="Wakaguri H."/>
            <person name="Inoue N."/>
            <person name="Homma K."/>
            <person name="Tada-Umezaki M."/>
            <person name="Yagi Y."/>
            <person name="Fujii Y."/>
            <person name="Habara T."/>
            <person name="Kanehisa M."/>
            <person name="Watanabe H."/>
            <person name="Ito K."/>
            <person name="Gojobori T."/>
            <person name="Sugawara H."/>
            <person name="Imanishi T."/>
            <person name="Weir W."/>
            <person name="Gardner M."/>
            <person name="Pain A."/>
            <person name="Shiels B."/>
            <person name="Hattori M."/>
            <person name="Nene V."/>
            <person name="Sugimoto C."/>
        </authorList>
    </citation>
    <scope>NUCLEOTIDE SEQUENCE [LARGE SCALE GENOMIC DNA]</scope>
    <source>
        <strain evidence="6 7">Shintoku</strain>
    </source>
</reference>
<dbReference type="RefSeq" id="XP_009691460.1">
    <property type="nucleotide sequence ID" value="XM_009693165.1"/>
</dbReference>
<dbReference type="CDD" id="cd00009">
    <property type="entry name" value="AAA"/>
    <property type="match status" value="1"/>
</dbReference>
<sequence>MDSKIDIWIEKYRPNSLDQIIGNPEITKRLQFIAKEGNMPNLLLCGPPGTGKTTSVLCLAREMLGLQFKNAVIELNASDDRGVEVVRESIKNFAKKSLVLPPNKHKIVILDEVDSMTEAAQQWLTIQLKALRRIMEIYSNTTRFALACNQSTKIIEPIQSRCAVIRYSKLKDDQILKRLVDICGMENLNYTNEGMEALLFSADGDLRRAVNNLQIVSAGFKVVTKENVFKVCDIPSPDLIQKMLGDCLCGNWRSAHEKAVELLDLGHSPLDIIVTIRSVLKTLDAPEHVVLEYIKSVALAHMVMVNGLTSQLQLEKLLANLCKIALALRTA</sequence>
<proteinExistence type="inferred from homology"/>
<evidence type="ECO:0000256" key="2">
    <source>
        <dbReference type="ARBA" id="ARBA00022705"/>
    </source>
</evidence>
<dbReference type="OrthoDB" id="4199794at2759"/>
<dbReference type="Pfam" id="PF08542">
    <property type="entry name" value="Rep_fac_C"/>
    <property type="match status" value="1"/>
</dbReference>
<protein>
    <submittedName>
        <fullName evidence="6">Replication factor</fullName>
    </submittedName>
</protein>
<dbReference type="InterPro" id="IPR047854">
    <property type="entry name" value="RFC_lid"/>
</dbReference>
<evidence type="ECO:0000313" key="6">
    <source>
        <dbReference type="EMBL" id="BAM41159.1"/>
    </source>
</evidence>
<dbReference type="FunFam" id="3.40.50.300:FF:000952">
    <property type="entry name" value="Replication factor C subunit 2"/>
    <property type="match status" value="1"/>
</dbReference>
<dbReference type="NCBIfam" id="NF001679">
    <property type="entry name" value="PRK00440.1"/>
    <property type="match status" value="1"/>
</dbReference>
<dbReference type="CDD" id="cd18140">
    <property type="entry name" value="HLD_clamp_RFC"/>
    <property type="match status" value="1"/>
</dbReference>
<dbReference type="PANTHER" id="PTHR11669">
    <property type="entry name" value="REPLICATION FACTOR C / DNA POLYMERASE III GAMMA-TAU SUBUNIT"/>
    <property type="match status" value="1"/>
</dbReference>
<evidence type="ECO:0000259" key="5">
    <source>
        <dbReference type="SMART" id="SM00382"/>
    </source>
</evidence>
<evidence type="ECO:0000256" key="4">
    <source>
        <dbReference type="ARBA" id="ARBA00022840"/>
    </source>
</evidence>
<organism evidence="6 7">
    <name type="scientific">Theileria orientalis strain Shintoku</name>
    <dbReference type="NCBI Taxonomy" id="869250"/>
    <lineage>
        <taxon>Eukaryota</taxon>
        <taxon>Sar</taxon>
        <taxon>Alveolata</taxon>
        <taxon>Apicomplexa</taxon>
        <taxon>Aconoidasida</taxon>
        <taxon>Piroplasmida</taxon>
        <taxon>Theileriidae</taxon>
        <taxon>Theileria</taxon>
    </lineage>
</organism>
<comment type="similarity">
    <text evidence="1">Belongs to the activator 1 small subunits family.</text>
</comment>
<gene>
    <name evidence="6" type="ORF">TOT_030000422</name>
</gene>
<dbReference type="SUPFAM" id="SSF52540">
    <property type="entry name" value="P-loop containing nucleoside triphosphate hydrolases"/>
    <property type="match status" value="1"/>
</dbReference>
<dbReference type="InterPro" id="IPR008921">
    <property type="entry name" value="DNA_pol3_clamp-load_cplx_C"/>
</dbReference>
<dbReference type="Gene3D" id="1.20.272.10">
    <property type="match status" value="1"/>
</dbReference>
<dbReference type="GO" id="GO:0005634">
    <property type="term" value="C:nucleus"/>
    <property type="evidence" value="ECO:0007669"/>
    <property type="project" value="TreeGrafter"/>
</dbReference>
<dbReference type="GO" id="GO:0005663">
    <property type="term" value="C:DNA replication factor C complex"/>
    <property type="evidence" value="ECO:0007669"/>
    <property type="project" value="TreeGrafter"/>
</dbReference>
<dbReference type="Proteomes" id="UP000003786">
    <property type="component" value="Chromosome 3"/>
</dbReference>
<dbReference type="EMBL" id="AP011948">
    <property type="protein sequence ID" value="BAM41159.1"/>
    <property type="molecule type" value="Genomic_DNA"/>
</dbReference>
<evidence type="ECO:0000256" key="3">
    <source>
        <dbReference type="ARBA" id="ARBA00022741"/>
    </source>
</evidence>
<evidence type="ECO:0000256" key="1">
    <source>
        <dbReference type="ARBA" id="ARBA00005378"/>
    </source>
</evidence>
<dbReference type="OMA" id="SCNYSSQ"/>
<dbReference type="InterPro" id="IPR050238">
    <property type="entry name" value="DNA_Rep/Repair_Clamp_Loader"/>
</dbReference>
<dbReference type="SUPFAM" id="SSF48019">
    <property type="entry name" value="post-AAA+ oligomerization domain-like"/>
    <property type="match status" value="1"/>
</dbReference>
<dbReference type="SMART" id="SM00382">
    <property type="entry name" value="AAA"/>
    <property type="match status" value="1"/>
</dbReference>
<name>J4DPR4_THEOR</name>
<dbReference type="GO" id="GO:0006281">
    <property type="term" value="P:DNA repair"/>
    <property type="evidence" value="ECO:0007669"/>
    <property type="project" value="TreeGrafter"/>
</dbReference>
<evidence type="ECO:0000313" key="7">
    <source>
        <dbReference type="Proteomes" id="UP000003786"/>
    </source>
</evidence>
<dbReference type="GO" id="GO:0005524">
    <property type="term" value="F:ATP binding"/>
    <property type="evidence" value="ECO:0007669"/>
    <property type="project" value="UniProtKB-KW"/>
</dbReference>
<dbReference type="GO" id="GO:0016887">
    <property type="term" value="F:ATP hydrolysis activity"/>
    <property type="evidence" value="ECO:0007669"/>
    <property type="project" value="InterPro"/>
</dbReference>
<dbReference type="Gene3D" id="1.10.8.60">
    <property type="match status" value="1"/>
</dbReference>
<feature type="domain" description="AAA+ ATPase" evidence="5">
    <location>
        <begin position="38"/>
        <end position="171"/>
    </location>
</feature>